<keyword evidence="2" id="KW-1185">Reference proteome</keyword>
<proteinExistence type="predicted"/>
<evidence type="ECO:0000313" key="1">
    <source>
        <dbReference type="EMBL" id="QWG23649.1"/>
    </source>
</evidence>
<organism evidence="1 2">
    <name type="scientific">Bradyrhizobium sediminis</name>
    <dbReference type="NCBI Taxonomy" id="2840469"/>
    <lineage>
        <taxon>Bacteria</taxon>
        <taxon>Pseudomonadati</taxon>
        <taxon>Pseudomonadota</taxon>
        <taxon>Alphaproteobacteria</taxon>
        <taxon>Hyphomicrobiales</taxon>
        <taxon>Nitrobacteraceae</taxon>
        <taxon>Bradyrhizobium</taxon>
    </lineage>
</organism>
<evidence type="ECO:0000313" key="2">
    <source>
        <dbReference type="Proteomes" id="UP000676951"/>
    </source>
</evidence>
<gene>
    <name evidence="1" type="ORF">KMZ93_01485</name>
</gene>
<name>A0A975P002_9BRAD</name>
<dbReference type="RefSeq" id="WP_215604399.1">
    <property type="nucleotide sequence ID" value="NZ_CP076136.1"/>
</dbReference>
<accession>A0A975P002</accession>
<protein>
    <submittedName>
        <fullName evidence="1">Uncharacterized protein</fullName>
    </submittedName>
</protein>
<sequence>MTAGRTLSACGILAAAIVVSGETAEAKECSRSGSYHLTSAGPWQMRIRARSGEACSAGFRAGGNMIFKRLFLVSAPQHGSISLREGGHYTYSTQAGYRGPDSFMLRICGNEGGMDGCADLKYTVTID</sequence>
<dbReference type="Gene3D" id="2.60.40.3440">
    <property type="match status" value="1"/>
</dbReference>
<dbReference type="Proteomes" id="UP000676951">
    <property type="component" value="Chromosome"/>
</dbReference>
<dbReference type="EMBL" id="CP076136">
    <property type="protein sequence ID" value="QWG23649.1"/>
    <property type="molecule type" value="Genomic_DNA"/>
</dbReference>
<dbReference type="AlphaFoldDB" id="A0A975P002"/>
<reference evidence="1 2" key="1">
    <citation type="submission" date="2021-06" db="EMBL/GenBank/DDBJ databases">
        <title>Bradyrhizobium sp. S2-11-4 Genome sequencing.</title>
        <authorList>
            <person name="Jin L."/>
        </authorList>
    </citation>
    <scope>NUCLEOTIDE SEQUENCE [LARGE SCALE GENOMIC DNA]</scope>
    <source>
        <strain evidence="1 2">S2-11-4</strain>
    </source>
</reference>
<dbReference type="Pfam" id="PF17963">
    <property type="entry name" value="Big_9"/>
    <property type="match status" value="1"/>
</dbReference>